<dbReference type="Proteomes" id="UP001500975">
    <property type="component" value="Unassembled WGS sequence"/>
</dbReference>
<keyword evidence="2" id="KW-1185">Reference proteome</keyword>
<name>A0ABP8I475_9BURK</name>
<protein>
    <recommendedName>
        <fullName evidence="3">Lipoprotein</fullName>
    </recommendedName>
</protein>
<evidence type="ECO:0000313" key="2">
    <source>
        <dbReference type="Proteomes" id="UP001500975"/>
    </source>
</evidence>
<evidence type="ECO:0000313" key="1">
    <source>
        <dbReference type="EMBL" id="GAA4351012.1"/>
    </source>
</evidence>
<reference evidence="2" key="1">
    <citation type="journal article" date="2019" name="Int. J. Syst. Evol. Microbiol.">
        <title>The Global Catalogue of Microorganisms (GCM) 10K type strain sequencing project: providing services to taxonomists for standard genome sequencing and annotation.</title>
        <authorList>
            <consortium name="The Broad Institute Genomics Platform"/>
            <consortium name="The Broad Institute Genome Sequencing Center for Infectious Disease"/>
            <person name="Wu L."/>
            <person name="Ma J."/>
        </authorList>
    </citation>
    <scope>NUCLEOTIDE SEQUENCE [LARGE SCALE GENOMIC DNA]</scope>
    <source>
        <strain evidence="2">JCM 17804</strain>
    </source>
</reference>
<comment type="caution">
    <text evidence="1">The sequence shown here is derived from an EMBL/GenBank/DDBJ whole genome shotgun (WGS) entry which is preliminary data.</text>
</comment>
<organism evidence="1 2">
    <name type="scientific">Variovorax defluvii</name>
    <dbReference type="NCBI Taxonomy" id="913761"/>
    <lineage>
        <taxon>Bacteria</taxon>
        <taxon>Pseudomonadati</taxon>
        <taxon>Pseudomonadota</taxon>
        <taxon>Betaproteobacteria</taxon>
        <taxon>Burkholderiales</taxon>
        <taxon>Comamonadaceae</taxon>
        <taxon>Variovorax</taxon>
    </lineage>
</organism>
<dbReference type="PROSITE" id="PS51257">
    <property type="entry name" value="PROKAR_LIPOPROTEIN"/>
    <property type="match status" value="1"/>
</dbReference>
<proteinExistence type="predicted"/>
<dbReference type="EMBL" id="BAABGJ010000073">
    <property type="protein sequence ID" value="GAA4351012.1"/>
    <property type="molecule type" value="Genomic_DNA"/>
</dbReference>
<evidence type="ECO:0008006" key="3">
    <source>
        <dbReference type="Google" id="ProtNLM"/>
    </source>
</evidence>
<dbReference type="RefSeq" id="WP_345539956.1">
    <property type="nucleotide sequence ID" value="NZ_BAABGJ010000073.1"/>
</dbReference>
<accession>A0ABP8I475</accession>
<gene>
    <name evidence="1" type="ORF">GCM10023165_38840</name>
</gene>
<sequence length="67" mass="7056">MKWLASLPLVLAIAGCGVPPNQVVPMRDGTLRATTYVEASDHCTQKGATARMLGGAPAEKGVLFRCE</sequence>